<reference evidence="1" key="1">
    <citation type="submission" date="2014-11" db="EMBL/GenBank/DDBJ databases">
        <authorList>
            <person name="Amaro Gonzalez C."/>
        </authorList>
    </citation>
    <scope>NUCLEOTIDE SEQUENCE</scope>
</reference>
<dbReference type="AlphaFoldDB" id="A0A0E9PXS6"/>
<sequence length="16" mass="1967">MWVKNHYCNRMGPMVT</sequence>
<proteinExistence type="predicted"/>
<reference evidence="1" key="2">
    <citation type="journal article" date="2015" name="Fish Shellfish Immunol.">
        <title>Early steps in the European eel (Anguilla anguilla)-Vibrio vulnificus interaction in the gills: Role of the RtxA13 toxin.</title>
        <authorList>
            <person name="Callol A."/>
            <person name="Pajuelo D."/>
            <person name="Ebbesson L."/>
            <person name="Teles M."/>
            <person name="MacKenzie S."/>
            <person name="Amaro C."/>
        </authorList>
    </citation>
    <scope>NUCLEOTIDE SEQUENCE</scope>
</reference>
<name>A0A0E9PXS6_ANGAN</name>
<accession>A0A0E9PXS6</accession>
<evidence type="ECO:0000313" key="1">
    <source>
        <dbReference type="EMBL" id="JAH09097.1"/>
    </source>
</evidence>
<protein>
    <submittedName>
        <fullName evidence="1">Uncharacterized protein</fullName>
    </submittedName>
</protein>
<dbReference type="EMBL" id="GBXM01099480">
    <property type="protein sequence ID" value="JAH09097.1"/>
    <property type="molecule type" value="Transcribed_RNA"/>
</dbReference>
<organism evidence="1">
    <name type="scientific">Anguilla anguilla</name>
    <name type="common">European freshwater eel</name>
    <name type="synonym">Muraena anguilla</name>
    <dbReference type="NCBI Taxonomy" id="7936"/>
    <lineage>
        <taxon>Eukaryota</taxon>
        <taxon>Metazoa</taxon>
        <taxon>Chordata</taxon>
        <taxon>Craniata</taxon>
        <taxon>Vertebrata</taxon>
        <taxon>Euteleostomi</taxon>
        <taxon>Actinopterygii</taxon>
        <taxon>Neopterygii</taxon>
        <taxon>Teleostei</taxon>
        <taxon>Anguilliformes</taxon>
        <taxon>Anguillidae</taxon>
        <taxon>Anguilla</taxon>
    </lineage>
</organism>